<dbReference type="PROSITE" id="PS50878">
    <property type="entry name" value="RT_POL"/>
    <property type="match status" value="1"/>
</dbReference>
<sequence length="99" mass="11513">QVLTVTDLKDCIFTIPLHPEESYHFAFSLPFINDALPMKHFQWAVLPQGMMNSPTICQTYMAAATQPVREKHNSCIPYHYTDDILTHAQQQDNNIQHWK</sequence>
<comment type="similarity">
    <text evidence="1">Belongs to the beta type-B retroviral polymerase family. HERV class-II K(HML-2) pol subfamily.</text>
</comment>
<name>A0A7L2B800_9GRUI</name>
<dbReference type="PANTHER" id="PTHR41694:SF4">
    <property type="entry name" value="ENDOGENOUS RETROVIRUS GROUP K MEMBER 10 POL PROTEIN-RELATED"/>
    <property type="match status" value="1"/>
</dbReference>
<accession>A0A7L2B800</accession>
<evidence type="ECO:0000259" key="11">
    <source>
        <dbReference type="PROSITE" id="PS50878"/>
    </source>
</evidence>
<gene>
    <name evidence="12" type="primary">Ervk19_0</name>
    <name evidence="12" type="ORF">HELFUL_R14631</name>
</gene>
<evidence type="ECO:0000256" key="3">
    <source>
        <dbReference type="ARBA" id="ARBA00022679"/>
    </source>
</evidence>
<keyword evidence="5" id="KW-0540">Nuclease</keyword>
<dbReference type="Pfam" id="PF00078">
    <property type="entry name" value="RVT_1"/>
    <property type="match status" value="1"/>
</dbReference>
<dbReference type="OrthoDB" id="9071923at2759"/>
<dbReference type="Proteomes" id="UP000590868">
    <property type="component" value="Unassembled WGS sequence"/>
</dbReference>
<evidence type="ECO:0000256" key="1">
    <source>
        <dbReference type="ARBA" id="ARBA00010879"/>
    </source>
</evidence>
<dbReference type="PANTHER" id="PTHR41694">
    <property type="entry name" value="ENDOGENOUS RETROVIRUS GROUP K MEMBER POL PROTEIN"/>
    <property type="match status" value="1"/>
</dbReference>
<evidence type="ECO:0000256" key="10">
    <source>
        <dbReference type="ARBA" id="ARBA00023268"/>
    </source>
</evidence>
<evidence type="ECO:0000313" key="13">
    <source>
        <dbReference type="Proteomes" id="UP000590868"/>
    </source>
</evidence>
<dbReference type="Gene3D" id="3.10.10.10">
    <property type="entry name" value="HIV Type 1 Reverse Transcriptase, subunit A, domain 1"/>
    <property type="match status" value="1"/>
</dbReference>
<reference evidence="12 13" key="1">
    <citation type="submission" date="2019-09" db="EMBL/GenBank/DDBJ databases">
        <title>Bird 10,000 Genomes (B10K) Project - Family phase.</title>
        <authorList>
            <person name="Zhang G."/>
        </authorList>
    </citation>
    <scope>NUCLEOTIDE SEQUENCE [LARGE SCALE GENOMIC DNA]</scope>
    <source>
        <strain evidence="12">B10K-DU-001-55</strain>
        <tissue evidence="12">Muscle</tissue>
    </source>
</reference>
<keyword evidence="7" id="KW-0378">Hydrolase</keyword>
<dbReference type="InterPro" id="IPR000477">
    <property type="entry name" value="RT_dom"/>
</dbReference>
<organism evidence="12 13">
    <name type="scientific">Heliornis fulica</name>
    <name type="common">sungrebe</name>
    <dbReference type="NCBI Taxonomy" id="54369"/>
    <lineage>
        <taxon>Eukaryota</taxon>
        <taxon>Metazoa</taxon>
        <taxon>Chordata</taxon>
        <taxon>Craniata</taxon>
        <taxon>Vertebrata</taxon>
        <taxon>Euteleostomi</taxon>
        <taxon>Archelosauria</taxon>
        <taxon>Archosauria</taxon>
        <taxon>Dinosauria</taxon>
        <taxon>Saurischia</taxon>
        <taxon>Theropoda</taxon>
        <taxon>Coelurosauria</taxon>
        <taxon>Aves</taxon>
        <taxon>Neognathae</taxon>
        <taxon>Neoaves</taxon>
        <taxon>Gruiformes</taxon>
        <taxon>Heliornithidae</taxon>
        <taxon>Heliornis</taxon>
    </lineage>
</organism>
<dbReference type="InterPro" id="IPR043128">
    <property type="entry name" value="Rev_trsase/Diguanyl_cyclase"/>
</dbReference>
<dbReference type="SUPFAM" id="SSF56672">
    <property type="entry name" value="DNA/RNA polymerases"/>
    <property type="match status" value="1"/>
</dbReference>
<keyword evidence="9" id="KW-0695">RNA-directed DNA polymerase</keyword>
<dbReference type="EC" id="3.1.26.4" evidence="2"/>
<keyword evidence="10" id="KW-0511">Multifunctional enzyme</keyword>
<dbReference type="Gene3D" id="3.30.70.270">
    <property type="match status" value="1"/>
</dbReference>
<keyword evidence="6" id="KW-0255">Endonuclease</keyword>
<evidence type="ECO:0000256" key="2">
    <source>
        <dbReference type="ARBA" id="ARBA00012180"/>
    </source>
</evidence>
<dbReference type="InterPro" id="IPR043502">
    <property type="entry name" value="DNA/RNA_pol_sf"/>
</dbReference>
<comment type="caution">
    <text evidence="12">The sequence shown here is derived from an EMBL/GenBank/DDBJ whole genome shotgun (WGS) entry which is preliminary data.</text>
</comment>
<dbReference type="GO" id="GO:0003964">
    <property type="term" value="F:RNA-directed DNA polymerase activity"/>
    <property type="evidence" value="ECO:0007669"/>
    <property type="project" value="UniProtKB-KW"/>
</dbReference>
<evidence type="ECO:0000256" key="8">
    <source>
        <dbReference type="ARBA" id="ARBA00022833"/>
    </source>
</evidence>
<keyword evidence="4" id="KW-0548">Nucleotidyltransferase</keyword>
<proteinExistence type="inferred from homology"/>
<evidence type="ECO:0000256" key="6">
    <source>
        <dbReference type="ARBA" id="ARBA00022759"/>
    </source>
</evidence>
<evidence type="ECO:0000256" key="7">
    <source>
        <dbReference type="ARBA" id="ARBA00022801"/>
    </source>
</evidence>
<evidence type="ECO:0000256" key="5">
    <source>
        <dbReference type="ARBA" id="ARBA00022722"/>
    </source>
</evidence>
<evidence type="ECO:0000313" key="12">
    <source>
        <dbReference type="EMBL" id="NXP55437.1"/>
    </source>
</evidence>
<protein>
    <recommendedName>
        <fullName evidence="2">ribonuclease H</fullName>
        <ecNumber evidence="2">3.1.26.4</ecNumber>
    </recommendedName>
</protein>
<feature type="non-terminal residue" evidence="12">
    <location>
        <position position="1"/>
    </location>
</feature>
<evidence type="ECO:0000256" key="4">
    <source>
        <dbReference type="ARBA" id="ARBA00022695"/>
    </source>
</evidence>
<keyword evidence="13" id="KW-1185">Reference proteome</keyword>
<feature type="non-terminal residue" evidence="12">
    <location>
        <position position="99"/>
    </location>
</feature>
<feature type="domain" description="Reverse transcriptase" evidence="11">
    <location>
        <begin position="1"/>
        <end position="99"/>
    </location>
</feature>
<dbReference type="EMBL" id="VXBZ01011794">
    <property type="protein sequence ID" value="NXP55437.1"/>
    <property type="molecule type" value="Genomic_DNA"/>
</dbReference>
<evidence type="ECO:0000256" key="9">
    <source>
        <dbReference type="ARBA" id="ARBA00022918"/>
    </source>
</evidence>
<keyword evidence="8" id="KW-0862">Zinc</keyword>
<dbReference type="GO" id="GO:0035613">
    <property type="term" value="F:RNA stem-loop binding"/>
    <property type="evidence" value="ECO:0007669"/>
    <property type="project" value="TreeGrafter"/>
</dbReference>
<keyword evidence="3" id="KW-0808">Transferase</keyword>
<dbReference type="AlphaFoldDB" id="A0A7L2B800"/>
<dbReference type="GO" id="GO:0004523">
    <property type="term" value="F:RNA-DNA hybrid ribonuclease activity"/>
    <property type="evidence" value="ECO:0007669"/>
    <property type="project" value="UniProtKB-EC"/>
</dbReference>